<evidence type="ECO:0000256" key="10">
    <source>
        <dbReference type="ARBA" id="ARBA00022985"/>
    </source>
</evidence>
<dbReference type="SUPFAM" id="SSF56784">
    <property type="entry name" value="HAD-like"/>
    <property type="match status" value="1"/>
</dbReference>
<dbReference type="SFLD" id="SFLDS00003">
    <property type="entry name" value="Haloacid_Dehalogenase"/>
    <property type="match status" value="1"/>
</dbReference>
<dbReference type="Proteomes" id="UP000183085">
    <property type="component" value="Unassembled WGS sequence"/>
</dbReference>
<comment type="catalytic activity">
    <reaction evidence="1">
        <text>3-deoxy-alpha-D-manno-2-octulosonate-8-phosphate + H2O = 3-deoxy-alpha-D-manno-oct-2-ulosonate + phosphate</text>
        <dbReference type="Rhea" id="RHEA:11500"/>
        <dbReference type="ChEBI" id="CHEBI:15377"/>
        <dbReference type="ChEBI" id="CHEBI:43474"/>
        <dbReference type="ChEBI" id="CHEBI:85985"/>
        <dbReference type="ChEBI" id="CHEBI:85986"/>
        <dbReference type="EC" id="3.1.3.45"/>
    </reaction>
</comment>
<dbReference type="PIRSF" id="PIRSF006118">
    <property type="entry name" value="KDO8-P_Ptase"/>
    <property type="match status" value="1"/>
</dbReference>
<dbReference type="NCBIfam" id="TIGR01670">
    <property type="entry name" value="KdsC-phosphatas"/>
    <property type="match status" value="1"/>
</dbReference>
<feature type="binding site" evidence="12">
    <location>
        <position position="18"/>
    </location>
    <ligand>
        <name>substrate</name>
    </ligand>
</feature>
<comment type="similarity">
    <text evidence="3">Belongs to the KdsC family.</text>
</comment>
<dbReference type="SFLD" id="SFLDG01138">
    <property type="entry name" value="C1.6.2:_Deoxy-d-mannose-octulo"/>
    <property type="match status" value="1"/>
</dbReference>
<dbReference type="FunFam" id="3.40.50.1000:FF:000029">
    <property type="entry name" value="3-deoxy-D-manno-octulosonate 8-phosphate phosphatase KdsC"/>
    <property type="match status" value="1"/>
</dbReference>
<keyword evidence="8" id="KW-0378">Hydrolase</keyword>
<protein>
    <recommendedName>
        <fullName evidence="6">3-deoxy-D-manno-octulosonate 8-phosphate phosphatase KdsC</fullName>
        <ecNumber evidence="5">3.1.3.45</ecNumber>
    </recommendedName>
    <alternativeName>
        <fullName evidence="11">KDO 8-P phosphatase</fullName>
    </alternativeName>
</protein>
<dbReference type="EC" id="3.1.3.45" evidence="5"/>
<dbReference type="PANTHER" id="PTHR21485:SF6">
    <property type="entry name" value="N-ACYLNEURAMINATE CYTIDYLYLTRANSFERASE-RELATED"/>
    <property type="match status" value="1"/>
</dbReference>
<dbReference type="SFLD" id="SFLDG01136">
    <property type="entry name" value="C1.6:_Phosphoserine_Phosphatas"/>
    <property type="match status" value="1"/>
</dbReference>
<dbReference type="InterPro" id="IPR023214">
    <property type="entry name" value="HAD_sf"/>
</dbReference>
<dbReference type="InterPro" id="IPR050793">
    <property type="entry name" value="CMP-NeuNAc_synthase"/>
</dbReference>
<dbReference type="Gene3D" id="3.40.50.1000">
    <property type="entry name" value="HAD superfamily/HAD-like"/>
    <property type="match status" value="1"/>
</dbReference>
<evidence type="ECO:0000256" key="9">
    <source>
        <dbReference type="ARBA" id="ARBA00022842"/>
    </source>
</evidence>
<evidence type="ECO:0000256" key="11">
    <source>
        <dbReference type="ARBA" id="ARBA00031051"/>
    </source>
</evidence>
<dbReference type="PANTHER" id="PTHR21485">
    <property type="entry name" value="HAD SUPERFAMILY MEMBERS CMAS AND KDSC"/>
    <property type="match status" value="1"/>
</dbReference>
<dbReference type="STRING" id="1817895.AUJ95_09465"/>
<gene>
    <name evidence="13" type="ORF">AUJ95_09465</name>
</gene>
<dbReference type="InterPro" id="IPR010023">
    <property type="entry name" value="KdsC_fam"/>
</dbReference>
<evidence type="ECO:0000313" key="14">
    <source>
        <dbReference type="Proteomes" id="UP000183085"/>
    </source>
</evidence>
<comment type="subunit">
    <text evidence="4">Homotetramer.</text>
</comment>
<keyword evidence="7 12" id="KW-0479">Metal-binding</keyword>
<dbReference type="GO" id="GO:0046872">
    <property type="term" value="F:metal ion binding"/>
    <property type="evidence" value="ECO:0007669"/>
    <property type="project" value="UniProtKB-KW"/>
</dbReference>
<comment type="cofactor">
    <cofactor evidence="2 12">
        <name>Mg(2+)</name>
        <dbReference type="ChEBI" id="CHEBI:18420"/>
    </cofactor>
</comment>
<name>A0A1J5DVI9_9BACT</name>
<keyword evidence="9 12" id="KW-0460">Magnesium</keyword>
<proteinExistence type="inferred from homology"/>
<dbReference type="Pfam" id="PF08282">
    <property type="entry name" value="Hydrolase_3"/>
    <property type="match status" value="1"/>
</dbReference>
<evidence type="ECO:0000256" key="6">
    <source>
        <dbReference type="ARBA" id="ARBA00020092"/>
    </source>
</evidence>
<dbReference type="GO" id="GO:0019143">
    <property type="term" value="F:3-deoxy-manno-octulosonate-8-phosphatase activity"/>
    <property type="evidence" value="ECO:0007669"/>
    <property type="project" value="UniProtKB-EC"/>
</dbReference>
<sequence>MSVIEKAKQIRMLILDVDGVLTDGGIIVDSDGRETKVFNVYDGAGIELAHRAGLLTAIISGRYSAPVEHRARELKINEVYQGVADKVVVYNQLLSKYGITSEQTAYIGDDIFDIPLLKQAGLSFSPANGRQEVMNVVDFVTQANGGRGAVREAIEIILKAQGKWEEIGNK</sequence>
<accession>A0A1J5DVI9</accession>
<evidence type="ECO:0000256" key="4">
    <source>
        <dbReference type="ARBA" id="ARBA00011881"/>
    </source>
</evidence>
<feature type="binding site" evidence="12">
    <location>
        <position position="16"/>
    </location>
    <ligand>
        <name>Mg(2+)</name>
        <dbReference type="ChEBI" id="CHEBI:18420"/>
    </ligand>
</feature>
<evidence type="ECO:0000256" key="8">
    <source>
        <dbReference type="ARBA" id="ARBA00022801"/>
    </source>
</evidence>
<comment type="caution">
    <text evidence="13">The sequence shown here is derived from an EMBL/GenBank/DDBJ whole genome shotgun (WGS) entry which is preliminary data.</text>
</comment>
<evidence type="ECO:0000313" key="13">
    <source>
        <dbReference type="EMBL" id="OIP36370.1"/>
    </source>
</evidence>
<dbReference type="GO" id="GO:0009103">
    <property type="term" value="P:lipopolysaccharide biosynthetic process"/>
    <property type="evidence" value="ECO:0007669"/>
    <property type="project" value="UniProtKB-KW"/>
</dbReference>
<evidence type="ECO:0000256" key="7">
    <source>
        <dbReference type="ARBA" id="ARBA00022723"/>
    </source>
</evidence>
<keyword evidence="10" id="KW-0448">Lipopolysaccharide biosynthesis</keyword>
<evidence type="ECO:0000256" key="5">
    <source>
        <dbReference type="ARBA" id="ARBA00013066"/>
    </source>
</evidence>
<evidence type="ECO:0000256" key="12">
    <source>
        <dbReference type="PIRSR" id="PIRSR006118-2"/>
    </source>
</evidence>
<organism evidence="13 14">
    <name type="scientific">Candidatus Desantisbacteria bacterium CG2_30_40_21</name>
    <dbReference type="NCBI Taxonomy" id="1817895"/>
    <lineage>
        <taxon>Bacteria</taxon>
        <taxon>Candidatus Desantisiibacteriota</taxon>
    </lineage>
</organism>
<reference evidence="13 14" key="1">
    <citation type="journal article" date="2016" name="Environ. Microbiol.">
        <title>Genomic resolution of a cold subsurface aquifer community provides metabolic insights for novel microbes adapted to high CO concentrations.</title>
        <authorList>
            <person name="Probst A.J."/>
            <person name="Castelle C.J."/>
            <person name="Singh A."/>
            <person name="Brown C.T."/>
            <person name="Anantharaman K."/>
            <person name="Sharon I."/>
            <person name="Hug L.A."/>
            <person name="Burstein D."/>
            <person name="Emerson J.B."/>
            <person name="Thomas B.C."/>
            <person name="Banfield J.F."/>
        </authorList>
    </citation>
    <scope>NUCLEOTIDE SEQUENCE [LARGE SCALE GENOMIC DNA]</scope>
    <source>
        <strain evidence="13">CG2_30_40_21</strain>
    </source>
</reference>
<evidence type="ECO:0000256" key="1">
    <source>
        <dbReference type="ARBA" id="ARBA00000898"/>
    </source>
</evidence>
<evidence type="ECO:0000256" key="2">
    <source>
        <dbReference type="ARBA" id="ARBA00001946"/>
    </source>
</evidence>
<dbReference type="GO" id="GO:0008781">
    <property type="term" value="F:N-acylneuraminate cytidylyltransferase activity"/>
    <property type="evidence" value="ECO:0007669"/>
    <property type="project" value="TreeGrafter"/>
</dbReference>
<evidence type="ECO:0000256" key="3">
    <source>
        <dbReference type="ARBA" id="ARBA00005893"/>
    </source>
</evidence>
<dbReference type="CDD" id="cd01630">
    <property type="entry name" value="HAD_KDO-like"/>
    <property type="match status" value="1"/>
</dbReference>
<feature type="binding site" evidence="12">
    <location>
        <position position="109"/>
    </location>
    <ligand>
        <name>Mg(2+)</name>
        <dbReference type="ChEBI" id="CHEBI:18420"/>
    </ligand>
</feature>
<dbReference type="InterPro" id="IPR036412">
    <property type="entry name" value="HAD-like_sf"/>
</dbReference>
<dbReference type="EMBL" id="MNYI01000243">
    <property type="protein sequence ID" value="OIP36370.1"/>
    <property type="molecule type" value="Genomic_DNA"/>
</dbReference>
<dbReference type="AlphaFoldDB" id="A0A1J5DVI9"/>